<dbReference type="PANTHER" id="PTHR42940">
    <property type="entry name" value="ALCOHOL DEHYDROGENASE 1-RELATED"/>
    <property type="match status" value="1"/>
</dbReference>
<dbReference type="SMART" id="SM00829">
    <property type="entry name" value="PKS_ER"/>
    <property type="match status" value="1"/>
</dbReference>
<feature type="domain" description="Enoyl reductase (ER)" evidence="7">
    <location>
        <begin position="9"/>
        <end position="311"/>
    </location>
</feature>
<name>A0A6A4HU67_9AGAR</name>
<evidence type="ECO:0000256" key="6">
    <source>
        <dbReference type="RuleBase" id="RU361277"/>
    </source>
</evidence>
<dbReference type="PANTHER" id="PTHR42940:SF8">
    <property type="entry name" value="VACUOLAR PROTEIN SORTING-ASSOCIATED PROTEIN 11"/>
    <property type="match status" value="1"/>
</dbReference>
<protein>
    <submittedName>
        <fullName evidence="8">Alcohol dehydogenase</fullName>
    </submittedName>
</protein>
<evidence type="ECO:0000256" key="1">
    <source>
        <dbReference type="ARBA" id="ARBA00001947"/>
    </source>
</evidence>
<organism evidence="8 9">
    <name type="scientific">Gymnopus androsaceus JB14</name>
    <dbReference type="NCBI Taxonomy" id="1447944"/>
    <lineage>
        <taxon>Eukaryota</taxon>
        <taxon>Fungi</taxon>
        <taxon>Dikarya</taxon>
        <taxon>Basidiomycota</taxon>
        <taxon>Agaricomycotina</taxon>
        <taxon>Agaricomycetes</taxon>
        <taxon>Agaricomycetidae</taxon>
        <taxon>Agaricales</taxon>
        <taxon>Marasmiineae</taxon>
        <taxon>Omphalotaceae</taxon>
        <taxon>Gymnopus</taxon>
    </lineage>
</organism>
<evidence type="ECO:0000256" key="3">
    <source>
        <dbReference type="ARBA" id="ARBA00022723"/>
    </source>
</evidence>
<gene>
    <name evidence="8" type="ORF">BT96DRAFT_956601</name>
</gene>
<dbReference type="OrthoDB" id="1879366at2759"/>
<evidence type="ECO:0000313" key="9">
    <source>
        <dbReference type="Proteomes" id="UP000799118"/>
    </source>
</evidence>
<dbReference type="InterPro" id="IPR036291">
    <property type="entry name" value="NAD(P)-bd_dom_sf"/>
</dbReference>
<dbReference type="Proteomes" id="UP000799118">
    <property type="component" value="Unassembled WGS sequence"/>
</dbReference>
<evidence type="ECO:0000256" key="4">
    <source>
        <dbReference type="ARBA" id="ARBA00022833"/>
    </source>
</evidence>
<dbReference type="GO" id="GO:0016491">
    <property type="term" value="F:oxidoreductase activity"/>
    <property type="evidence" value="ECO:0007669"/>
    <property type="project" value="UniProtKB-KW"/>
</dbReference>
<proteinExistence type="inferred from homology"/>
<evidence type="ECO:0000256" key="5">
    <source>
        <dbReference type="ARBA" id="ARBA00023002"/>
    </source>
</evidence>
<dbReference type="Pfam" id="PF00107">
    <property type="entry name" value="ADH_zinc_N"/>
    <property type="match status" value="1"/>
</dbReference>
<keyword evidence="5" id="KW-0560">Oxidoreductase</keyword>
<dbReference type="SUPFAM" id="SSF51735">
    <property type="entry name" value="NAD(P)-binding Rossmann-fold domains"/>
    <property type="match status" value="1"/>
</dbReference>
<reference evidence="8" key="1">
    <citation type="journal article" date="2019" name="Environ. Microbiol.">
        <title>Fungal ecological strategies reflected in gene transcription - a case study of two litter decomposers.</title>
        <authorList>
            <person name="Barbi F."/>
            <person name="Kohler A."/>
            <person name="Barry K."/>
            <person name="Baskaran P."/>
            <person name="Daum C."/>
            <person name="Fauchery L."/>
            <person name="Ihrmark K."/>
            <person name="Kuo A."/>
            <person name="LaButti K."/>
            <person name="Lipzen A."/>
            <person name="Morin E."/>
            <person name="Grigoriev I.V."/>
            <person name="Henrissat B."/>
            <person name="Lindahl B."/>
            <person name="Martin F."/>
        </authorList>
    </citation>
    <scope>NUCLEOTIDE SEQUENCE</scope>
    <source>
        <strain evidence="8">JB14</strain>
    </source>
</reference>
<comment type="similarity">
    <text evidence="2 6">Belongs to the zinc-containing alcohol dehydrogenase family.</text>
</comment>
<dbReference type="InterPro" id="IPR013154">
    <property type="entry name" value="ADH-like_N"/>
</dbReference>
<dbReference type="Gene3D" id="3.90.180.10">
    <property type="entry name" value="Medium-chain alcohol dehydrogenases, catalytic domain"/>
    <property type="match status" value="1"/>
</dbReference>
<keyword evidence="9" id="KW-1185">Reference proteome</keyword>
<dbReference type="SUPFAM" id="SSF50129">
    <property type="entry name" value="GroES-like"/>
    <property type="match status" value="1"/>
</dbReference>
<comment type="cofactor">
    <cofactor evidence="1 6">
        <name>Zn(2+)</name>
        <dbReference type="ChEBI" id="CHEBI:29105"/>
    </cofactor>
</comment>
<dbReference type="InterPro" id="IPR011032">
    <property type="entry name" value="GroES-like_sf"/>
</dbReference>
<evidence type="ECO:0000313" key="8">
    <source>
        <dbReference type="EMBL" id="KAE9401351.1"/>
    </source>
</evidence>
<dbReference type="CDD" id="cd08254">
    <property type="entry name" value="hydroxyacyl_CoA_DH"/>
    <property type="match status" value="1"/>
</dbReference>
<dbReference type="InterPro" id="IPR002328">
    <property type="entry name" value="ADH_Zn_CS"/>
</dbReference>
<evidence type="ECO:0000256" key="2">
    <source>
        <dbReference type="ARBA" id="ARBA00008072"/>
    </source>
</evidence>
<dbReference type="Pfam" id="PF08240">
    <property type="entry name" value="ADH_N"/>
    <property type="match status" value="1"/>
</dbReference>
<keyword evidence="3 6" id="KW-0479">Metal-binding</keyword>
<accession>A0A6A4HU67</accession>
<evidence type="ECO:0000259" key="7">
    <source>
        <dbReference type="SMART" id="SM00829"/>
    </source>
</evidence>
<dbReference type="InterPro" id="IPR020843">
    <property type="entry name" value="ER"/>
</dbReference>
<dbReference type="EMBL" id="ML769447">
    <property type="protein sequence ID" value="KAE9401351.1"/>
    <property type="molecule type" value="Genomic_DNA"/>
</dbReference>
<dbReference type="PROSITE" id="PS00059">
    <property type="entry name" value="ADH_ZINC"/>
    <property type="match status" value="1"/>
</dbReference>
<keyword evidence="4 6" id="KW-0862">Zinc</keyword>
<dbReference type="GO" id="GO:0008270">
    <property type="term" value="F:zinc ion binding"/>
    <property type="evidence" value="ECO:0007669"/>
    <property type="project" value="InterPro"/>
</dbReference>
<dbReference type="AlphaFoldDB" id="A0A6A4HU67"/>
<sequence length="315" mass="33091">MVAYRWFPDAKTLTKATVPVPKPADDEVLVKVLAAGMCHSDIIFTMGHEGSGEIIALGNSVPSLFPDLHLNQYVAIDGRNPCLHPTCPKCSIDSDNACSQHSPVGLGIDGSYAPFVAVPARVIVPVNATKEEIPPAVAAVSTDAVLTSYHALRDLKEGETVLIIGIGGVGINAIQIAKHLKGAKTVIASDTRDVTLQAALEVGADYAVKPEDLPSLLSSNNLIIDTACDFVGTILLIGLGSPSIAIPLILAATKEVTIKGNIWGTKKELAEVLAAVKAGKVTPIVETRPLSQAVEAFEDLRNARLKGRVALVPEH</sequence>
<dbReference type="InterPro" id="IPR013149">
    <property type="entry name" value="ADH-like_C"/>
</dbReference>